<accession>A0A839T3B3</accession>
<dbReference type="Gene3D" id="3.40.50.1000">
    <property type="entry name" value="HAD superfamily/HAD-like"/>
    <property type="match status" value="1"/>
</dbReference>
<reference evidence="1 2" key="1">
    <citation type="submission" date="2020-08" db="EMBL/GenBank/DDBJ databases">
        <title>Genomic Encyclopedia of Type Strains, Phase III (KMG-III): the genomes of soil and plant-associated and newly described type strains.</title>
        <authorList>
            <person name="Whitman W."/>
        </authorList>
    </citation>
    <scope>NUCLEOTIDE SEQUENCE [LARGE SCALE GENOMIC DNA]</scope>
    <source>
        <strain evidence="1 2">CECT 4462</strain>
    </source>
</reference>
<evidence type="ECO:0000313" key="2">
    <source>
        <dbReference type="Proteomes" id="UP000549250"/>
    </source>
</evidence>
<dbReference type="RefSeq" id="WP_183166924.1">
    <property type="nucleotide sequence ID" value="NZ_JACHXI010000011.1"/>
</dbReference>
<dbReference type="InterPro" id="IPR023214">
    <property type="entry name" value="HAD_sf"/>
</dbReference>
<dbReference type="Pfam" id="PF00702">
    <property type="entry name" value="Hydrolase"/>
    <property type="match status" value="1"/>
</dbReference>
<dbReference type="PANTHER" id="PTHR43481:SF4">
    <property type="entry name" value="GLYCEROL-1-PHOSPHATE PHOSPHOHYDROLASE 1-RELATED"/>
    <property type="match status" value="1"/>
</dbReference>
<dbReference type="InterPro" id="IPR023198">
    <property type="entry name" value="PGP-like_dom2"/>
</dbReference>
<dbReference type="SUPFAM" id="SSF56784">
    <property type="entry name" value="HAD-like"/>
    <property type="match status" value="1"/>
</dbReference>
<dbReference type="InterPro" id="IPR036412">
    <property type="entry name" value="HAD-like_sf"/>
</dbReference>
<sequence>MRRISYIDLLICDCDGVLIDSEIITGRVVREALSQLVPEHELEIILNGTFGLQSRDIIARVAAHFNLVLPEDFHPKVRERSESIIRTEGQAIAGVRDALYAIDLPLAVASNSRSDAVRHALQRCGLTERVNKGVFAAELVQHPKPAPDIYLLAAKTASVAPQRCLVVEDSATGATAALTAGMRVIGFLGASHIPPEHGEILRELGVEHLLSDMRELPALVERLRYLEPGSTSS</sequence>
<dbReference type="EMBL" id="JACHXI010000011">
    <property type="protein sequence ID" value="MBB3104021.1"/>
    <property type="molecule type" value="Genomic_DNA"/>
</dbReference>
<dbReference type="NCBIfam" id="TIGR01509">
    <property type="entry name" value="HAD-SF-IA-v3"/>
    <property type="match status" value="1"/>
</dbReference>
<gene>
    <name evidence="1" type="ORF">FHR87_002431</name>
</gene>
<dbReference type="GO" id="GO:0050308">
    <property type="term" value="F:sugar-phosphatase activity"/>
    <property type="evidence" value="ECO:0007669"/>
    <property type="project" value="TreeGrafter"/>
</dbReference>
<dbReference type="SFLD" id="SFLDG01129">
    <property type="entry name" value="C1.5:_HAD__Beta-PGM__Phosphata"/>
    <property type="match status" value="1"/>
</dbReference>
<comment type="caution">
    <text evidence="1">The sequence shown here is derived from an EMBL/GenBank/DDBJ whole genome shotgun (WGS) entry which is preliminary data.</text>
</comment>
<dbReference type="Gene3D" id="1.10.150.240">
    <property type="entry name" value="Putative phosphatase, domain 2"/>
    <property type="match status" value="1"/>
</dbReference>
<name>A0A839T3B3_AZOMA</name>
<dbReference type="InterPro" id="IPR051806">
    <property type="entry name" value="HAD-like_SPP"/>
</dbReference>
<proteinExistence type="predicted"/>
<dbReference type="PANTHER" id="PTHR43481">
    <property type="entry name" value="FRUCTOSE-1-PHOSPHATE PHOSPHATASE"/>
    <property type="match status" value="1"/>
</dbReference>
<evidence type="ECO:0000313" key="1">
    <source>
        <dbReference type="EMBL" id="MBB3104021.1"/>
    </source>
</evidence>
<keyword evidence="1" id="KW-0378">Hydrolase</keyword>
<dbReference type="InterPro" id="IPR006439">
    <property type="entry name" value="HAD-SF_hydro_IA"/>
</dbReference>
<keyword evidence="2" id="KW-1185">Reference proteome</keyword>
<organism evidence="1 2">
    <name type="scientific">Azomonas macrocytogenes</name>
    <name type="common">Azotobacter macrocytogenes</name>
    <dbReference type="NCBI Taxonomy" id="69962"/>
    <lineage>
        <taxon>Bacteria</taxon>
        <taxon>Pseudomonadati</taxon>
        <taxon>Pseudomonadota</taxon>
        <taxon>Gammaproteobacteria</taxon>
        <taxon>Pseudomonadales</taxon>
        <taxon>Pseudomonadaceae</taxon>
        <taxon>Azomonas</taxon>
    </lineage>
</organism>
<dbReference type="Proteomes" id="UP000549250">
    <property type="component" value="Unassembled WGS sequence"/>
</dbReference>
<protein>
    <submittedName>
        <fullName evidence="1">HAD superfamily hydrolase (TIGR01509 family)</fullName>
    </submittedName>
</protein>
<dbReference type="SFLD" id="SFLDS00003">
    <property type="entry name" value="Haloacid_Dehalogenase"/>
    <property type="match status" value="1"/>
</dbReference>
<dbReference type="AlphaFoldDB" id="A0A839T3B3"/>